<dbReference type="GO" id="GO:0044183">
    <property type="term" value="F:protein folding chaperone"/>
    <property type="evidence" value="ECO:0007669"/>
    <property type="project" value="TreeGrafter"/>
</dbReference>
<organism evidence="5">
    <name type="scientific">Arion vulgaris</name>
    <dbReference type="NCBI Taxonomy" id="1028688"/>
    <lineage>
        <taxon>Eukaryota</taxon>
        <taxon>Metazoa</taxon>
        <taxon>Spiralia</taxon>
        <taxon>Lophotrochozoa</taxon>
        <taxon>Mollusca</taxon>
        <taxon>Gastropoda</taxon>
        <taxon>Heterobranchia</taxon>
        <taxon>Euthyneura</taxon>
        <taxon>Panpulmonata</taxon>
        <taxon>Eupulmonata</taxon>
        <taxon>Stylommatophora</taxon>
        <taxon>Helicina</taxon>
        <taxon>Arionoidea</taxon>
        <taxon>Arionidae</taxon>
        <taxon>Arion</taxon>
    </lineage>
</organism>
<accession>A0A0B6Z3A1</accession>
<dbReference type="InterPro" id="IPR009053">
    <property type="entry name" value="Prefoldin"/>
</dbReference>
<feature type="non-terminal residue" evidence="5">
    <location>
        <position position="1"/>
    </location>
</feature>
<dbReference type="Gene3D" id="1.10.287.370">
    <property type="match status" value="1"/>
</dbReference>
<dbReference type="GO" id="GO:0051082">
    <property type="term" value="F:unfolded protein binding"/>
    <property type="evidence" value="ECO:0007669"/>
    <property type="project" value="InterPro"/>
</dbReference>
<comment type="similarity">
    <text evidence="1">Belongs to the prefoldin subunit beta family.</text>
</comment>
<gene>
    <name evidence="5" type="primary">ORF46759</name>
</gene>
<name>A0A0B6Z3A1_9EUPU</name>
<dbReference type="GO" id="GO:0005737">
    <property type="term" value="C:cytoplasm"/>
    <property type="evidence" value="ECO:0007669"/>
    <property type="project" value="TreeGrafter"/>
</dbReference>
<evidence type="ECO:0008006" key="6">
    <source>
        <dbReference type="Google" id="ProtNLM"/>
    </source>
</evidence>
<dbReference type="EMBL" id="HACG01016133">
    <property type="protein sequence ID" value="CEK62998.1"/>
    <property type="molecule type" value="Transcribed_RNA"/>
</dbReference>
<keyword evidence="4" id="KW-0175">Coiled coil</keyword>
<dbReference type="AlphaFoldDB" id="A0A0B6Z3A1"/>
<dbReference type="InterPro" id="IPR002777">
    <property type="entry name" value="PFD_beta-like"/>
</dbReference>
<evidence type="ECO:0000256" key="4">
    <source>
        <dbReference type="SAM" id="Coils"/>
    </source>
</evidence>
<dbReference type="GO" id="GO:0016272">
    <property type="term" value="C:prefoldin complex"/>
    <property type="evidence" value="ECO:0007669"/>
    <property type="project" value="InterPro"/>
</dbReference>
<dbReference type="Pfam" id="PF01920">
    <property type="entry name" value="Prefoldin_2"/>
    <property type="match status" value="1"/>
</dbReference>
<evidence type="ECO:0000313" key="5">
    <source>
        <dbReference type="EMBL" id="CEK62998.1"/>
    </source>
</evidence>
<dbReference type="CDD" id="cd23164">
    <property type="entry name" value="Prefoldin_1"/>
    <property type="match status" value="1"/>
</dbReference>
<evidence type="ECO:0000256" key="2">
    <source>
        <dbReference type="ARBA" id="ARBA00011695"/>
    </source>
</evidence>
<evidence type="ECO:0000256" key="1">
    <source>
        <dbReference type="ARBA" id="ARBA00008045"/>
    </source>
</evidence>
<feature type="coiled-coil region" evidence="4">
    <location>
        <begin position="96"/>
        <end position="123"/>
    </location>
</feature>
<keyword evidence="3" id="KW-0143">Chaperone</keyword>
<protein>
    <recommendedName>
        <fullName evidence="6">Prefoldin subunit 1</fullName>
    </recommendedName>
</protein>
<dbReference type="PANTHER" id="PTHR20903:SF0">
    <property type="entry name" value="PREFOLDIN SUBUNIT 1"/>
    <property type="match status" value="1"/>
</dbReference>
<comment type="subunit">
    <text evidence="2">Heterohexamer of two PFD-alpha type and four PFD-beta type subunits.</text>
</comment>
<dbReference type="SUPFAM" id="SSF46579">
    <property type="entry name" value="Prefoldin"/>
    <property type="match status" value="1"/>
</dbReference>
<proteinExistence type="inferred from homology"/>
<reference evidence="5" key="1">
    <citation type="submission" date="2014-12" db="EMBL/GenBank/DDBJ databases">
        <title>Insight into the proteome of Arion vulgaris.</title>
        <authorList>
            <person name="Aradska J."/>
            <person name="Bulat T."/>
            <person name="Smidak R."/>
            <person name="Sarate P."/>
            <person name="Gangsoo J."/>
            <person name="Sialana F."/>
            <person name="Bilban M."/>
            <person name="Lubec G."/>
        </authorList>
    </citation>
    <scope>NUCLEOTIDE SEQUENCE</scope>
    <source>
        <tissue evidence="5">Skin</tissue>
    </source>
</reference>
<dbReference type="PANTHER" id="PTHR20903">
    <property type="entry name" value="PREFOLDIN SUBUNIT 1-RELATED"/>
    <property type="match status" value="1"/>
</dbReference>
<evidence type="ECO:0000256" key="3">
    <source>
        <dbReference type="ARBA" id="ARBA00023186"/>
    </source>
</evidence>
<sequence length="128" mass="14488">VKMATTGQVADPEIANAFAELSLKKIQAEGQIRLSNAQIESLNRKIQHSALVEQEVTSLPADVNIFKAVGRMFLLQSQDKIVDDLKVKQQTFAEKVKSLEASKEYLQRNIEEFKNNVRELVMTKQNSR</sequence>